<dbReference type="InterPro" id="IPR027417">
    <property type="entry name" value="P-loop_NTPase"/>
</dbReference>
<gene>
    <name evidence="1" type="ORF">AsFPU1_3373</name>
</gene>
<dbReference type="AlphaFoldDB" id="A0A401IL24"/>
<accession>A0A401IL24</accession>
<dbReference type="RefSeq" id="WP_124971453.1">
    <property type="nucleotide sequence ID" value="NZ_BDQK01000014.1"/>
</dbReference>
<comment type="caution">
    <text evidence="1">The sequence shown here is derived from an EMBL/GenBank/DDBJ whole genome shotgun (WGS) entry which is preliminary data.</text>
</comment>
<dbReference type="Pfam" id="PF13238">
    <property type="entry name" value="AAA_18"/>
    <property type="match status" value="1"/>
</dbReference>
<reference evidence="2" key="1">
    <citation type="submission" date="2017-05" db="EMBL/GenBank/DDBJ databases">
        <title>Physiological properties and genetic analysis related to exopolysaccharide production of fresh-water unicellular cyanobacterium Aphanothece sacrum, Suizenji Nori, that has been cultured as a food source in Japan.</title>
        <authorList>
            <person name="Kanesaki Y."/>
            <person name="Yoshikawa S."/>
            <person name="Ohki K."/>
        </authorList>
    </citation>
    <scope>NUCLEOTIDE SEQUENCE [LARGE SCALE GENOMIC DNA]</scope>
    <source>
        <strain evidence="2">FPU1</strain>
    </source>
</reference>
<proteinExistence type="predicted"/>
<evidence type="ECO:0000313" key="2">
    <source>
        <dbReference type="Proteomes" id="UP000287247"/>
    </source>
</evidence>
<dbReference type="SUPFAM" id="SSF52540">
    <property type="entry name" value="P-loop containing nucleoside triphosphate hydrolases"/>
    <property type="match status" value="1"/>
</dbReference>
<dbReference type="Proteomes" id="UP000287247">
    <property type="component" value="Unassembled WGS sequence"/>
</dbReference>
<protein>
    <submittedName>
        <fullName evidence="1">AAA domain protein</fullName>
    </submittedName>
</protein>
<evidence type="ECO:0000313" key="1">
    <source>
        <dbReference type="EMBL" id="GBF81950.1"/>
    </source>
</evidence>
<dbReference type="OrthoDB" id="445721at2"/>
<sequence length="286" mass="32817">MKTSLMTSSESLRLITSEIGFNPLNNSPKDWQSITEYPLLILVGLTGVGKTTTTDALLNSELNFSLLPNRRILTDQVIFPTITNSKDPILCRIQRLELTKQYQQLYPPGMAYILSQLQVKKPLNNSLLIFDGLRGENEVTYAAKMLPNAQFIVLEASNHIRLQRLINRQDTFDYINNYRSESLPNINHKTDLDIPEFYKLLTPIQQQKWLTLINQGKIDIKELKDKVKIIAKEQQNYDIVTSRNSLLKIAPERTLAVNTALYSSQQIAQMIIRKMKTIILKQRITA</sequence>
<keyword evidence="2" id="KW-1185">Reference proteome</keyword>
<dbReference type="Gene3D" id="3.40.50.300">
    <property type="entry name" value="P-loop containing nucleotide triphosphate hydrolases"/>
    <property type="match status" value="1"/>
</dbReference>
<dbReference type="EMBL" id="BDQK01000014">
    <property type="protein sequence ID" value="GBF81950.1"/>
    <property type="molecule type" value="Genomic_DNA"/>
</dbReference>
<name>A0A401IL24_APHSA</name>
<organism evidence="1 2">
    <name type="scientific">Aphanothece sacrum FPU1</name>
    <dbReference type="NCBI Taxonomy" id="1920663"/>
    <lineage>
        <taxon>Bacteria</taxon>
        <taxon>Bacillati</taxon>
        <taxon>Cyanobacteriota</taxon>
        <taxon>Cyanophyceae</taxon>
        <taxon>Oscillatoriophycideae</taxon>
        <taxon>Chroococcales</taxon>
        <taxon>Aphanothecaceae</taxon>
        <taxon>Aphanothece</taxon>
    </lineage>
</organism>